<evidence type="ECO:0000256" key="4">
    <source>
        <dbReference type="PROSITE-ProRule" id="PRU00335"/>
    </source>
</evidence>
<dbReference type="RefSeq" id="WP_343886681.1">
    <property type="nucleotide sequence ID" value="NZ_BAAAKI010000017.1"/>
</dbReference>
<evidence type="ECO:0000256" key="5">
    <source>
        <dbReference type="SAM" id="MobiDB-lite"/>
    </source>
</evidence>
<feature type="domain" description="HTH tetR-type" evidence="6">
    <location>
        <begin position="25"/>
        <end position="85"/>
    </location>
</feature>
<evidence type="ECO:0000313" key="7">
    <source>
        <dbReference type="EMBL" id="MFC6395392.1"/>
    </source>
</evidence>
<dbReference type="PROSITE" id="PS50977">
    <property type="entry name" value="HTH_TETR_2"/>
    <property type="match status" value="1"/>
</dbReference>
<feature type="compositionally biased region" description="Polar residues" evidence="5">
    <location>
        <begin position="1"/>
        <end position="15"/>
    </location>
</feature>
<dbReference type="SUPFAM" id="SSF46689">
    <property type="entry name" value="Homeodomain-like"/>
    <property type="match status" value="1"/>
</dbReference>
<organism evidence="7 8">
    <name type="scientific">Luteococcus sanguinis</name>
    <dbReference type="NCBI Taxonomy" id="174038"/>
    <lineage>
        <taxon>Bacteria</taxon>
        <taxon>Bacillati</taxon>
        <taxon>Actinomycetota</taxon>
        <taxon>Actinomycetes</taxon>
        <taxon>Propionibacteriales</taxon>
        <taxon>Propionibacteriaceae</taxon>
        <taxon>Luteococcus</taxon>
    </lineage>
</organism>
<dbReference type="Proteomes" id="UP001596266">
    <property type="component" value="Unassembled WGS sequence"/>
</dbReference>
<keyword evidence="2 4" id="KW-0238">DNA-binding</keyword>
<dbReference type="InterPro" id="IPR001647">
    <property type="entry name" value="HTH_TetR"/>
</dbReference>
<evidence type="ECO:0000259" key="6">
    <source>
        <dbReference type="PROSITE" id="PS50977"/>
    </source>
</evidence>
<dbReference type="PRINTS" id="PR00455">
    <property type="entry name" value="HTHTETR"/>
</dbReference>
<sequence>MNPTAQDDAPRTSTGRIDGRSARKVETRRRIMAAASDLFAEQGFAGTSMDEIAEAAGVSKGTIFYNYKNKADLFEKLVESSAAAIRADLYAAREGQRGWVALTDAMWRILCTADEQPAPAQIVMTELFRTNRPWASSLPRTREQIVQPLVEIISELAEDRRSRGLTPAILPEHLPNVAMSVIGALVVATLDRRAFMPERPLEEVHRGLMLAISGLQ</sequence>
<dbReference type="Pfam" id="PF00440">
    <property type="entry name" value="TetR_N"/>
    <property type="match status" value="1"/>
</dbReference>
<keyword evidence="1" id="KW-0805">Transcription regulation</keyword>
<comment type="caution">
    <text evidence="7">The sequence shown here is derived from an EMBL/GenBank/DDBJ whole genome shotgun (WGS) entry which is preliminary data.</text>
</comment>
<dbReference type="PANTHER" id="PTHR30055:SF238">
    <property type="entry name" value="MYCOFACTOCIN BIOSYNTHESIS TRANSCRIPTIONAL REGULATOR MFTR-RELATED"/>
    <property type="match status" value="1"/>
</dbReference>
<dbReference type="EMBL" id="JBHSUA010000002">
    <property type="protein sequence ID" value="MFC6395392.1"/>
    <property type="molecule type" value="Genomic_DNA"/>
</dbReference>
<feature type="region of interest" description="Disordered" evidence="5">
    <location>
        <begin position="1"/>
        <end position="23"/>
    </location>
</feature>
<keyword evidence="3" id="KW-0804">Transcription</keyword>
<accession>A0ABW1WWH1</accession>
<name>A0ABW1WWH1_9ACTN</name>
<protein>
    <submittedName>
        <fullName evidence="7">TetR/AcrR family transcriptional regulator</fullName>
    </submittedName>
</protein>
<feature type="DNA-binding region" description="H-T-H motif" evidence="4">
    <location>
        <begin position="48"/>
        <end position="67"/>
    </location>
</feature>
<evidence type="ECO:0000256" key="3">
    <source>
        <dbReference type="ARBA" id="ARBA00023163"/>
    </source>
</evidence>
<dbReference type="Gene3D" id="1.10.357.10">
    <property type="entry name" value="Tetracycline Repressor, domain 2"/>
    <property type="match status" value="1"/>
</dbReference>
<dbReference type="PANTHER" id="PTHR30055">
    <property type="entry name" value="HTH-TYPE TRANSCRIPTIONAL REGULATOR RUTR"/>
    <property type="match status" value="1"/>
</dbReference>
<dbReference type="InterPro" id="IPR009057">
    <property type="entry name" value="Homeodomain-like_sf"/>
</dbReference>
<evidence type="ECO:0000256" key="1">
    <source>
        <dbReference type="ARBA" id="ARBA00023015"/>
    </source>
</evidence>
<keyword evidence="8" id="KW-1185">Reference proteome</keyword>
<evidence type="ECO:0000313" key="8">
    <source>
        <dbReference type="Proteomes" id="UP001596266"/>
    </source>
</evidence>
<dbReference type="InterPro" id="IPR050109">
    <property type="entry name" value="HTH-type_TetR-like_transc_reg"/>
</dbReference>
<evidence type="ECO:0000256" key="2">
    <source>
        <dbReference type="ARBA" id="ARBA00023125"/>
    </source>
</evidence>
<reference evidence="8" key="1">
    <citation type="journal article" date="2019" name="Int. J. Syst. Evol. Microbiol.">
        <title>The Global Catalogue of Microorganisms (GCM) 10K type strain sequencing project: providing services to taxonomists for standard genome sequencing and annotation.</title>
        <authorList>
            <consortium name="The Broad Institute Genomics Platform"/>
            <consortium name="The Broad Institute Genome Sequencing Center for Infectious Disease"/>
            <person name="Wu L."/>
            <person name="Ma J."/>
        </authorList>
    </citation>
    <scope>NUCLEOTIDE SEQUENCE [LARGE SCALE GENOMIC DNA]</scope>
    <source>
        <strain evidence="8">CGMCC 1.15277</strain>
    </source>
</reference>
<proteinExistence type="predicted"/>
<gene>
    <name evidence="7" type="ORF">ACFP57_00075</name>
</gene>